<feature type="transmembrane region" description="Helical" evidence="6">
    <location>
        <begin position="266"/>
        <end position="288"/>
    </location>
</feature>
<keyword evidence="5 6" id="KW-0472">Membrane</keyword>
<dbReference type="InterPro" id="IPR020846">
    <property type="entry name" value="MFS_dom"/>
</dbReference>
<dbReference type="PANTHER" id="PTHR43124:SF10">
    <property type="entry name" value="PURINE EFFLUX PUMP PBUE"/>
    <property type="match status" value="1"/>
</dbReference>
<proteinExistence type="predicted"/>
<evidence type="ECO:0000256" key="4">
    <source>
        <dbReference type="ARBA" id="ARBA00022989"/>
    </source>
</evidence>
<evidence type="ECO:0000256" key="3">
    <source>
        <dbReference type="ARBA" id="ARBA00022692"/>
    </source>
</evidence>
<accession>A0A1E5XPF3</accession>
<dbReference type="InterPro" id="IPR050189">
    <property type="entry name" value="MFS_Efflux_Transporters"/>
</dbReference>
<comment type="subcellular location">
    <subcellularLocation>
        <location evidence="1">Cell membrane</location>
        <topology evidence="1">Multi-pass membrane protein</topology>
    </subcellularLocation>
</comment>
<comment type="caution">
    <text evidence="8">The sequence shown here is derived from an EMBL/GenBank/DDBJ whole genome shotgun (WGS) entry which is preliminary data.</text>
</comment>
<feature type="transmembrane region" description="Helical" evidence="6">
    <location>
        <begin position="159"/>
        <end position="178"/>
    </location>
</feature>
<evidence type="ECO:0000313" key="9">
    <source>
        <dbReference type="Proteomes" id="UP000095463"/>
    </source>
</evidence>
<dbReference type="GO" id="GO:0005886">
    <property type="term" value="C:plasma membrane"/>
    <property type="evidence" value="ECO:0007669"/>
    <property type="project" value="UniProtKB-SubCell"/>
</dbReference>
<feature type="transmembrane region" description="Helical" evidence="6">
    <location>
        <begin position="132"/>
        <end position="153"/>
    </location>
</feature>
<evidence type="ECO:0000259" key="7">
    <source>
        <dbReference type="PROSITE" id="PS50850"/>
    </source>
</evidence>
<dbReference type="PROSITE" id="PS50850">
    <property type="entry name" value="MFS"/>
    <property type="match status" value="1"/>
</dbReference>
<dbReference type="InterPro" id="IPR036259">
    <property type="entry name" value="MFS_trans_sf"/>
</dbReference>
<protein>
    <submittedName>
        <fullName evidence="8">MFS transporter</fullName>
    </submittedName>
</protein>
<keyword evidence="4 6" id="KW-1133">Transmembrane helix</keyword>
<feature type="transmembrane region" description="Helical" evidence="6">
    <location>
        <begin position="358"/>
        <end position="378"/>
    </location>
</feature>
<gene>
    <name evidence="8" type="ORF">VW23_021585</name>
</gene>
<keyword evidence="9" id="KW-1185">Reference proteome</keyword>
<dbReference type="SUPFAM" id="SSF103473">
    <property type="entry name" value="MFS general substrate transporter"/>
    <property type="match status" value="1"/>
</dbReference>
<feature type="transmembrane region" description="Helical" evidence="6">
    <location>
        <begin position="234"/>
        <end position="254"/>
    </location>
</feature>
<sequence>MDTRLIWLALGTFAVGVEGFVIATLLPAIAADSGVTITQAGYLVFAYAIAYAVGAPVLSAFTGRYDRRPLLAVVALVFAVGALLAALSQGYVMLLVARLIIAASVGLYAATAQAAAVTLAPAERRARAVATVVAGTTMAVALGAPIGAFLSGFAGGRGIYFAIAGVGVLTAAAIWLMWPKGIQGDRRGLGERLGVLSVPGLLPALLTILLYMTGPFAAFIYLGPVTTRLMGLDAGLLPFVMLAYGLGAALGNPLGGQLSDRIGAQATVTIAAVLNIGFLLLLGAIPLLPQAAITPAYFAFMVAWGIAGWMFVPGQVSRVVALSPSSAPLALSLNASFLYLGTALGALVGGLVLEHLPINELGLVAAIFPALALGVLILSRPRVVAMPRLG</sequence>
<dbReference type="Gene3D" id="1.20.1250.20">
    <property type="entry name" value="MFS general substrate transporter like domains"/>
    <property type="match status" value="1"/>
</dbReference>
<feature type="transmembrane region" description="Helical" evidence="6">
    <location>
        <begin position="294"/>
        <end position="312"/>
    </location>
</feature>
<name>A0A1E5XPF3_9HYPH</name>
<reference evidence="8 9" key="1">
    <citation type="journal article" date="2015" name="Genome Announc.">
        <title>Genome Assemblies of Three Soil-Associated Devosia species: D. insulae, D. limi, and D. soli.</title>
        <authorList>
            <person name="Hassan Y.I."/>
            <person name="Lepp D."/>
            <person name="Zhou T."/>
        </authorList>
    </citation>
    <scope>NUCLEOTIDE SEQUENCE [LARGE SCALE GENOMIC DNA]</scope>
    <source>
        <strain evidence="8 9">DS-56</strain>
    </source>
</reference>
<feature type="transmembrane region" description="Helical" evidence="6">
    <location>
        <begin position="7"/>
        <end position="30"/>
    </location>
</feature>
<dbReference type="Pfam" id="PF07690">
    <property type="entry name" value="MFS_1"/>
    <property type="match status" value="1"/>
</dbReference>
<dbReference type="RefSeq" id="WP_069910398.1">
    <property type="nucleotide sequence ID" value="NZ_LAJE02000211.1"/>
</dbReference>
<dbReference type="GO" id="GO:0022857">
    <property type="term" value="F:transmembrane transporter activity"/>
    <property type="evidence" value="ECO:0007669"/>
    <property type="project" value="InterPro"/>
</dbReference>
<feature type="transmembrane region" description="Helical" evidence="6">
    <location>
        <begin position="70"/>
        <end position="93"/>
    </location>
</feature>
<evidence type="ECO:0000256" key="1">
    <source>
        <dbReference type="ARBA" id="ARBA00004651"/>
    </source>
</evidence>
<dbReference type="CDD" id="cd17324">
    <property type="entry name" value="MFS_NepI_like"/>
    <property type="match status" value="1"/>
</dbReference>
<organism evidence="8 9">
    <name type="scientific">Devosia insulae DS-56</name>
    <dbReference type="NCBI Taxonomy" id="1116389"/>
    <lineage>
        <taxon>Bacteria</taxon>
        <taxon>Pseudomonadati</taxon>
        <taxon>Pseudomonadota</taxon>
        <taxon>Alphaproteobacteria</taxon>
        <taxon>Hyphomicrobiales</taxon>
        <taxon>Devosiaceae</taxon>
        <taxon>Devosia</taxon>
    </lineage>
</organism>
<evidence type="ECO:0000313" key="8">
    <source>
        <dbReference type="EMBL" id="OEO30394.1"/>
    </source>
</evidence>
<dbReference type="PANTHER" id="PTHR43124">
    <property type="entry name" value="PURINE EFFLUX PUMP PBUE"/>
    <property type="match status" value="1"/>
</dbReference>
<evidence type="ECO:0000256" key="6">
    <source>
        <dbReference type="SAM" id="Phobius"/>
    </source>
</evidence>
<feature type="domain" description="Major facilitator superfamily (MFS) profile" evidence="7">
    <location>
        <begin position="4"/>
        <end position="384"/>
    </location>
</feature>
<keyword evidence="2" id="KW-1003">Cell membrane</keyword>
<evidence type="ECO:0000256" key="5">
    <source>
        <dbReference type="ARBA" id="ARBA00023136"/>
    </source>
</evidence>
<dbReference type="OrthoDB" id="9810111at2"/>
<dbReference type="EMBL" id="LAJE02000211">
    <property type="protein sequence ID" value="OEO30394.1"/>
    <property type="molecule type" value="Genomic_DNA"/>
</dbReference>
<feature type="transmembrane region" description="Helical" evidence="6">
    <location>
        <begin position="333"/>
        <end position="352"/>
    </location>
</feature>
<feature type="transmembrane region" description="Helical" evidence="6">
    <location>
        <begin position="198"/>
        <end position="222"/>
    </location>
</feature>
<dbReference type="Proteomes" id="UP000095463">
    <property type="component" value="Unassembled WGS sequence"/>
</dbReference>
<evidence type="ECO:0000256" key="2">
    <source>
        <dbReference type="ARBA" id="ARBA00022475"/>
    </source>
</evidence>
<dbReference type="InterPro" id="IPR011701">
    <property type="entry name" value="MFS"/>
</dbReference>
<feature type="transmembrane region" description="Helical" evidence="6">
    <location>
        <begin position="42"/>
        <end position="63"/>
    </location>
</feature>
<keyword evidence="3 6" id="KW-0812">Transmembrane</keyword>
<dbReference type="AlphaFoldDB" id="A0A1E5XPF3"/>
<feature type="transmembrane region" description="Helical" evidence="6">
    <location>
        <begin position="99"/>
        <end position="120"/>
    </location>
</feature>